<keyword evidence="2" id="KW-1133">Transmembrane helix</keyword>
<accession>A0A1G9ZDX8</accession>
<reference evidence="4" key="1">
    <citation type="submission" date="2016-10" db="EMBL/GenBank/DDBJ databases">
        <authorList>
            <person name="Varghese N."/>
            <person name="Submissions S."/>
        </authorList>
    </citation>
    <scope>NUCLEOTIDE SEQUENCE [LARGE SCALE GENOMIC DNA]</scope>
    <source>
        <strain evidence="4">CGMCC 1.10119</strain>
    </source>
</reference>
<evidence type="ECO:0000313" key="3">
    <source>
        <dbReference type="EMBL" id="SDN19385.1"/>
    </source>
</evidence>
<sequence length="175" mass="20209">MSPHGRRDSASLSQCFEPWHYTYLRLPQRASWGLRNLLRARSPVHYVAGDMRRDYGWTRTLLAAGATLAGFAFTVRLLLTGVFVALASPSPVAIVLFNLSLSFLLGRTLLARLDTEPRTRRRVVSARTWWVRAARRRPRDRQPLSLDHQSLSLDRHRAYSSRRPTAEHEQPRRRP</sequence>
<evidence type="ECO:0000256" key="1">
    <source>
        <dbReference type="SAM" id="MobiDB-lite"/>
    </source>
</evidence>
<feature type="transmembrane region" description="Helical" evidence="2">
    <location>
        <begin position="92"/>
        <end position="113"/>
    </location>
</feature>
<name>A0A1G9ZDX8_9EURY</name>
<feature type="transmembrane region" description="Helical" evidence="2">
    <location>
        <begin position="61"/>
        <end position="86"/>
    </location>
</feature>
<gene>
    <name evidence="3" type="ORF">SAMN04487949_3618</name>
</gene>
<evidence type="ECO:0000256" key="2">
    <source>
        <dbReference type="SAM" id="Phobius"/>
    </source>
</evidence>
<dbReference type="Proteomes" id="UP000199451">
    <property type="component" value="Unassembled WGS sequence"/>
</dbReference>
<dbReference type="OrthoDB" id="247833at2157"/>
<protein>
    <submittedName>
        <fullName evidence="3">Uncharacterized protein</fullName>
    </submittedName>
</protein>
<organism evidence="3 4">
    <name type="scientific">Halogranum gelatinilyticum</name>
    <dbReference type="NCBI Taxonomy" id="660521"/>
    <lineage>
        <taxon>Archaea</taxon>
        <taxon>Methanobacteriati</taxon>
        <taxon>Methanobacteriota</taxon>
        <taxon>Stenosarchaea group</taxon>
        <taxon>Halobacteria</taxon>
        <taxon>Halobacteriales</taxon>
        <taxon>Haloferacaceae</taxon>
    </lineage>
</organism>
<proteinExistence type="predicted"/>
<feature type="region of interest" description="Disordered" evidence="1">
    <location>
        <begin position="152"/>
        <end position="175"/>
    </location>
</feature>
<evidence type="ECO:0000313" key="4">
    <source>
        <dbReference type="Proteomes" id="UP000199451"/>
    </source>
</evidence>
<dbReference type="AlphaFoldDB" id="A0A1G9ZDX8"/>
<keyword evidence="2" id="KW-0472">Membrane</keyword>
<feature type="compositionally biased region" description="Basic and acidic residues" evidence="1">
    <location>
        <begin position="164"/>
        <end position="175"/>
    </location>
</feature>
<keyword evidence="4" id="KW-1185">Reference proteome</keyword>
<dbReference type="EMBL" id="FNHL01000007">
    <property type="protein sequence ID" value="SDN19385.1"/>
    <property type="molecule type" value="Genomic_DNA"/>
</dbReference>
<keyword evidence="2" id="KW-0812">Transmembrane</keyword>
<dbReference type="STRING" id="660521.SAMN04487949_3618"/>
<dbReference type="RefSeq" id="WP_089699777.1">
    <property type="nucleotide sequence ID" value="NZ_FNHL01000007.1"/>
</dbReference>